<dbReference type="AlphaFoldDB" id="A0A167C3T5"/>
<dbReference type="Pfam" id="PF03793">
    <property type="entry name" value="PASTA"/>
    <property type="match status" value="1"/>
</dbReference>
<dbReference type="GO" id="GO:0071555">
    <property type="term" value="P:cell wall organization"/>
    <property type="evidence" value="ECO:0007669"/>
    <property type="project" value="TreeGrafter"/>
</dbReference>
<comment type="caution">
    <text evidence="7">The sequence shown here is derived from an EMBL/GenBank/DDBJ whole genome shotgun (WGS) entry which is preliminary data.</text>
</comment>
<dbReference type="GO" id="GO:0008658">
    <property type="term" value="F:penicillin binding"/>
    <property type="evidence" value="ECO:0007669"/>
    <property type="project" value="InterPro"/>
</dbReference>
<dbReference type="SUPFAM" id="SSF56519">
    <property type="entry name" value="Penicillin binding protein dimerisation domain"/>
    <property type="match status" value="1"/>
</dbReference>
<dbReference type="InterPro" id="IPR050515">
    <property type="entry name" value="Beta-lactam/transpept"/>
</dbReference>
<dbReference type="InterPro" id="IPR005543">
    <property type="entry name" value="PASTA_dom"/>
</dbReference>
<dbReference type="Gene3D" id="3.30.450.330">
    <property type="match status" value="1"/>
</dbReference>
<accession>A0A167C3T5</accession>
<evidence type="ECO:0000256" key="5">
    <source>
        <dbReference type="SAM" id="Phobius"/>
    </source>
</evidence>
<name>A0A167C3T5_9BACL</name>
<dbReference type="PROSITE" id="PS51178">
    <property type="entry name" value="PASTA"/>
    <property type="match status" value="1"/>
</dbReference>
<dbReference type="InterPro" id="IPR012338">
    <property type="entry name" value="Beta-lactam/transpept-like"/>
</dbReference>
<dbReference type="Proteomes" id="UP000077134">
    <property type="component" value="Unassembled WGS sequence"/>
</dbReference>
<dbReference type="Pfam" id="PF00905">
    <property type="entry name" value="Transpeptidase"/>
    <property type="match status" value="1"/>
</dbReference>
<evidence type="ECO:0000259" key="6">
    <source>
        <dbReference type="PROSITE" id="PS51178"/>
    </source>
</evidence>
<dbReference type="RefSeq" id="WP_068659512.1">
    <property type="nucleotide sequence ID" value="NZ_CP017770.1"/>
</dbReference>
<evidence type="ECO:0000256" key="1">
    <source>
        <dbReference type="ARBA" id="ARBA00004370"/>
    </source>
</evidence>
<organism evidence="7 8">
    <name type="scientific">Paenibacillus crassostreae</name>
    <dbReference type="NCBI Taxonomy" id="1763538"/>
    <lineage>
        <taxon>Bacteria</taxon>
        <taxon>Bacillati</taxon>
        <taxon>Bacillota</taxon>
        <taxon>Bacilli</taxon>
        <taxon>Bacillales</taxon>
        <taxon>Paenibacillaceae</taxon>
        <taxon>Paenibacillus</taxon>
    </lineage>
</organism>
<dbReference type="SMART" id="SM00740">
    <property type="entry name" value="PASTA"/>
    <property type="match status" value="2"/>
</dbReference>
<dbReference type="STRING" id="1763538.LPB68_05250"/>
<comment type="similarity">
    <text evidence="2">Belongs to the transpeptidase family.</text>
</comment>
<dbReference type="EMBL" id="LSFN01000032">
    <property type="protein sequence ID" value="OAB72746.1"/>
    <property type="molecule type" value="Genomic_DNA"/>
</dbReference>
<dbReference type="GO" id="GO:0005886">
    <property type="term" value="C:plasma membrane"/>
    <property type="evidence" value="ECO:0007669"/>
    <property type="project" value="TreeGrafter"/>
</dbReference>
<dbReference type="PANTHER" id="PTHR30627">
    <property type="entry name" value="PEPTIDOGLYCAN D,D-TRANSPEPTIDASE"/>
    <property type="match status" value="1"/>
</dbReference>
<proteinExistence type="inferred from homology"/>
<keyword evidence="3 5" id="KW-0472">Membrane</keyword>
<gene>
    <name evidence="7" type="ORF">PNBC_15000</name>
</gene>
<dbReference type="Gene3D" id="3.90.1310.10">
    <property type="entry name" value="Penicillin-binding protein 2a (Domain 2)"/>
    <property type="match status" value="1"/>
</dbReference>
<keyword evidence="8" id="KW-1185">Reference proteome</keyword>
<dbReference type="SUPFAM" id="SSF54184">
    <property type="entry name" value="Penicillin-binding protein 2x (pbp-2x), c-terminal domain"/>
    <property type="match status" value="2"/>
</dbReference>
<dbReference type="KEGG" id="pcx:LPB68_05250"/>
<keyword evidence="5" id="KW-1133">Transmembrane helix</keyword>
<dbReference type="CDD" id="cd06576">
    <property type="entry name" value="PASTA_Pbp2x-like_1"/>
    <property type="match status" value="1"/>
</dbReference>
<feature type="compositionally biased region" description="Acidic residues" evidence="4">
    <location>
        <begin position="749"/>
        <end position="763"/>
    </location>
</feature>
<evidence type="ECO:0000256" key="3">
    <source>
        <dbReference type="ARBA" id="ARBA00023136"/>
    </source>
</evidence>
<evidence type="ECO:0000313" key="8">
    <source>
        <dbReference type="Proteomes" id="UP000077134"/>
    </source>
</evidence>
<dbReference type="Pfam" id="PF03717">
    <property type="entry name" value="PBP_dimer"/>
    <property type="match status" value="1"/>
</dbReference>
<feature type="transmembrane region" description="Helical" evidence="5">
    <location>
        <begin position="7"/>
        <end position="29"/>
    </location>
</feature>
<dbReference type="SUPFAM" id="SSF56601">
    <property type="entry name" value="beta-lactamase/transpeptidase-like"/>
    <property type="match status" value="1"/>
</dbReference>
<dbReference type="InterPro" id="IPR001460">
    <property type="entry name" value="PCN-bd_Tpept"/>
</dbReference>
<dbReference type="InterPro" id="IPR005311">
    <property type="entry name" value="PBP_dimer"/>
</dbReference>
<evidence type="ECO:0000313" key="7">
    <source>
        <dbReference type="EMBL" id="OAB72746.1"/>
    </source>
</evidence>
<comment type="subcellular location">
    <subcellularLocation>
        <location evidence="1">Membrane</location>
    </subcellularLocation>
</comment>
<evidence type="ECO:0000256" key="4">
    <source>
        <dbReference type="SAM" id="MobiDB-lite"/>
    </source>
</evidence>
<reference evidence="7 8" key="1">
    <citation type="submission" date="2016-02" db="EMBL/GenBank/DDBJ databases">
        <title>Paenibacillus sp. LPB0068, isolated from Crassostrea gigas.</title>
        <authorList>
            <person name="Shin S.-K."/>
            <person name="Yi H."/>
        </authorList>
    </citation>
    <scope>NUCLEOTIDE SEQUENCE [LARGE SCALE GENOMIC DNA]</scope>
    <source>
        <strain evidence="7 8">LPB0068</strain>
    </source>
</reference>
<dbReference type="InterPro" id="IPR036138">
    <property type="entry name" value="PBP_dimer_sf"/>
</dbReference>
<dbReference type="OrthoDB" id="9804124at2"/>
<feature type="domain" description="PASTA" evidence="6">
    <location>
        <begin position="614"/>
        <end position="674"/>
    </location>
</feature>
<protein>
    <submittedName>
        <fullName evidence="7">Stage V sporulation protein D</fullName>
    </submittedName>
</protein>
<sequence length="763" mass="83905">MVKRIKLRTLLVGGCITLLFAILITKVFWIQVVNGDFWHETAVENWSKKDVIMATRGTITDRNGDALAIDAPAYTVTVNPKVIHENGIEDVVVAGLHRILGKDEDELRDHVKAKDEDGKLRTSREVRTEGWKIDQAKRDEVATLIDEIKVQLEDEGKVADAGIGLLKEQKRYYPKNSLAAHIIGYADRDGNAITGLEAFYDDELKGINGSINYKSDGQLDKLPNADEVYQPAVNGKNIKLTIDDTIQYYIEDAMKEAYEKYNPISMTVIAADPNTMEILGLANLPNFNPNSYWETPEAENFYNHAVKSLYEPGSTFKIITLAGAIEENLINPTDTYLSGQIRVQDTRTVLHDMKRAGWGTITYLEGVKRSSNVAFVKMGLEMLGKERLLQYINNFGFGQKTGIEMYGEATWPINLPGNVEVATASYGHGVNVTPIQQLTAIAAIANGGKLLTPHIIKEIHDPNTGEITETPPSEVRQVVSPETAKETGSYLEQVVADQEIGTGRHAYIDGYRVAGKTGTAVKLVKDENGKSVYDYDKAVVSFVGYAPVNDPKIALIVILDEPNDANVGGGAAAAPVFKKIVSQTLQYMNVPTTLSAESKSGSTETKKKLSSSVQSVQYTTPALIGKSLESAKSELLDSGIAYETLGKGKKVIRQYPAVSSIMNAGQRIYLLTEDSVNMEIPDLKGESLRDALQVLTLMQLKISVEGEGYVVEQKVIEDQGDRLVQLTLEPLYVAKEEGGFQENGIQDSEIQDSETEDVVKEEE</sequence>
<keyword evidence="5" id="KW-0812">Transmembrane</keyword>
<evidence type="ECO:0000256" key="2">
    <source>
        <dbReference type="ARBA" id="ARBA00007171"/>
    </source>
</evidence>
<dbReference type="PANTHER" id="PTHR30627:SF1">
    <property type="entry name" value="PEPTIDOGLYCAN D,D-TRANSPEPTIDASE FTSI"/>
    <property type="match status" value="1"/>
</dbReference>
<feature type="region of interest" description="Disordered" evidence="4">
    <location>
        <begin position="739"/>
        <end position="763"/>
    </location>
</feature>
<dbReference type="Gene3D" id="3.40.710.10">
    <property type="entry name" value="DD-peptidase/beta-lactamase superfamily"/>
    <property type="match status" value="1"/>
</dbReference>